<dbReference type="EMBL" id="BMAO01009890">
    <property type="protein sequence ID" value="GFR33937.1"/>
    <property type="molecule type" value="Genomic_DNA"/>
</dbReference>
<proteinExistence type="predicted"/>
<reference evidence="1" key="1">
    <citation type="submission" date="2020-07" db="EMBL/GenBank/DDBJ databases">
        <title>Multicomponent nature underlies the extraordinary mechanical properties of spider dragline silk.</title>
        <authorList>
            <person name="Kono N."/>
            <person name="Nakamura H."/>
            <person name="Mori M."/>
            <person name="Yoshida Y."/>
            <person name="Ohtoshi R."/>
            <person name="Malay A.D."/>
            <person name="Moran D.A.P."/>
            <person name="Tomita M."/>
            <person name="Numata K."/>
            <person name="Arakawa K."/>
        </authorList>
    </citation>
    <scope>NUCLEOTIDE SEQUENCE</scope>
</reference>
<gene>
    <name evidence="1" type="ORF">TNCT_597801</name>
</gene>
<dbReference type="OrthoDB" id="6464136at2759"/>
<name>A0A8X6M6Q7_TRICU</name>
<dbReference type="AlphaFoldDB" id="A0A8X6M6Q7"/>
<evidence type="ECO:0000313" key="1">
    <source>
        <dbReference type="EMBL" id="GFR33937.1"/>
    </source>
</evidence>
<keyword evidence="2" id="KW-1185">Reference proteome</keyword>
<protein>
    <submittedName>
        <fullName evidence="1">Uncharacterized protein</fullName>
    </submittedName>
</protein>
<organism evidence="1 2">
    <name type="scientific">Trichonephila clavata</name>
    <name type="common">Joro spider</name>
    <name type="synonym">Nephila clavata</name>
    <dbReference type="NCBI Taxonomy" id="2740835"/>
    <lineage>
        <taxon>Eukaryota</taxon>
        <taxon>Metazoa</taxon>
        <taxon>Ecdysozoa</taxon>
        <taxon>Arthropoda</taxon>
        <taxon>Chelicerata</taxon>
        <taxon>Arachnida</taxon>
        <taxon>Araneae</taxon>
        <taxon>Araneomorphae</taxon>
        <taxon>Entelegynae</taxon>
        <taxon>Araneoidea</taxon>
        <taxon>Nephilidae</taxon>
        <taxon>Trichonephila</taxon>
    </lineage>
</organism>
<evidence type="ECO:0000313" key="2">
    <source>
        <dbReference type="Proteomes" id="UP000887116"/>
    </source>
</evidence>
<sequence>MATLLKGCLPSFIDILGYVSFTEMIKTGFLLSFEDLNTPTDLSSKPNRTIPEVKSKMISPPPIVRSVMVHKICQALGIDTELNPAAEFKNFKLPQKRKPNPIVHSVAVFKLCEALNIKASLANPLPDLN</sequence>
<accession>A0A8X6M6Q7</accession>
<comment type="caution">
    <text evidence="1">The sequence shown here is derived from an EMBL/GenBank/DDBJ whole genome shotgun (WGS) entry which is preliminary data.</text>
</comment>
<dbReference type="Proteomes" id="UP000887116">
    <property type="component" value="Unassembled WGS sequence"/>
</dbReference>